<feature type="compositionally biased region" description="Basic residues" evidence="1">
    <location>
        <begin position="1"/>
        <end position="10"/>
    </location>
</feature>
<dbReference type="PANTHER" id="PTHR36452">
    <property type="entry name" value="CHROMOSOME 12, WHOLE GENOME SHOTGUN SEQUENCE"/>
    <property type="match status" value="1"/>
</dbReference>
<dbReference type="AlphaFoldDB" id="A0A9N9ZK19"/>
<dbReference type="Proteomes" id="UP000775872">
    <property type="component" value="Unassembled WGS sequence"/>
</dbReference>
<proteinExistence type="predicted"/>
<feature type="compositionally biased region" description="Basic and acidic residues" evidence="1">
    <location>
        <begin position="92"/>
        <end position="102"/>
    </location>
</feature>
<accession>A0A9N9ZK19</accession>
<dbReference type="InterPro" id="IPR012808">
    <property type="entry name" value="CHP02453"/>
</dbReference>
<organism evidence="2 3">
    <name type="scientific">Clonostachys solani</name>
    <dbReference type="NCBI Taxonomy" id="160281"/>
    <lineage>
        <taxon>Eukaryota</taxon>
        <taxon>Fungi</taxon>
        <taxon>Dikarya</taxon>
        <taxon>Ascomycota</taxon>
        <taxon>Pezizomycotina</taxon>
        <taxon>Sordariomycetes</taxon>
        <taxon>Hypocreomycetidae</taxon>
        <taxon>Hypocreales</taxon>
        <taxon>Bionectriaceae</taxon>
        <taxon>Clonostachys</taxon>
    </lineage>
</organism>
<protein>
    <submittedName>
        <fullName evidence="2">Uncharacterized protein</fullName>
    </submittedName>
</protein>
<dbReference type="PANTHER" id="PTHR36452:SF1">
    <property type="entry name" value="DUF2461 DOMAIN-CONTAINING PROTEIN"/>
    <property type="match status" value="1"/>
</dbReference>
<evidence type="ECO:0000313" key="3">
    <source>
        <dbReference type="Proteomes" id="UP000775872"/>
    </source>
</evidence>
<evidence type="ECO:0000256" key="1">
    <source>
        <dbReference type="SAM" id="MobiDB-lite"/>
    </source>
</evidence>
<feature type="region of interest" description="Disordered" evidence="1">
    <location>
        <begin position="1"/>
        <end position="111"/>
    </location>
</feature>
<keyword evidence="3" id="KW-1185">Reference proteome</keyword>
<feature type="compositionally biased region" description="Basic and acidic residues" evidence="1">
    <location>
        <begin position="55"/>
        <end position="70"/>
    </location>
</feature>
<gene>
    <name evidence="2" type="ORF">CSOL1703_00018297</name>
</gene>
<dbReference type="NCBIfam" id="TIGR02453">
    <property type="entry name" value="TIGR02453 family protein"/>
    <property type="match status" value="1"/>
</dbReference>
<sequence>MAVKKRKRSLHSASGPYHLQVSSQSFGGEIDSESCKEKITPALRNRSSHVQQLAKQDELGEEHINDSEEGKQDDEDDEYSLADDSEDSEQEQTQRDQSHSEQSEDEPSGVVIIPLEQVRDEGNIEYVDFRLHPNSLLFLVDLKSNNNRRWLKEFRRAFRDWETFVERTTYTIMALDDTIPELPARDVMFRIYRDLRFSPDKKPYKAHFSAAWSRTGRKGTYAHYYIHCEPGASLIAGGIFAPDTRQLQRLRASIDERPRRWRRVLNEYTLKEAFLPGLAPGSGEGEALKSFARENKDSALRTKPKAGSGFNTNHQDIELLKLKKFTVSKRIEDNLLCADDTQERVKETLRPLVNFITFLNSIVMPDDDSSNSSE</sequence>
<dbReference type="Pfam" id="PF09365">
    <property type="entry name" value="DUF2461"/>
    <property type="match status" value="1"/>
</dbReference>
<name>A0A9N9ZK19_9HYPO</name>
<evidence type="ECO:0000313" key="2">
    <source>
        <dbReference type="EMBL" id="CAH0057034.1"/>
    </source>
</evidence>
<feature type="compositionally biased region" description="Acidic residues" evidence="1">
    <location>
        <begin position="71"/>
        <end position="90"/>
    </location>
</feature>
<dbReference type="EMBL" id="CABFOC020000071">
    <property type="protein sequence ID" value="CAH0057034.1"/>
    <property type="molecule type" value="Genomic_DNA"/>
</dbReference>
<reference evidence="2" key="1">
    <citation type="submission" date="2021-10" db="EMBL/GenBank/DDBJ databases">
        <authorList>
            <person name="Piombo E."/>
        </authorList>
    </citation>
    <scope>NUCLEOTIDE SEQUENCE</scope>
</reference>
<comment type="caution">
    <text evidence="2">The sequence shown here is derived from an EMBL/GenBank/DDBJ whole genome shotgun (WGS) entry which is preliminary data.</text>
</comment>
<dbReference type="OrthoDB" id="2537769at2759"/>